<gene>
    <name evidence="1" type="ORF">NPIL_380291</name>
</gene>
<dbReference type="Proteomes" id="UP000887013">
    <property type="component" value="Unassembled WGS sequence"/>
</dbReference>
<sequence length="145" mass="16186">MLLRIPLKNAVLSFRGCMGSSPNCRAKVNQGFTMSIVINGSNEFMCFCCKHPCTEFEAYLCIALAKATVQYSASGLYCGPEERHRRLYCGINPQDQISVLALLQNLGFSSDCQIFKQDVDVTVPPSLELSFYVSRFSLDKGVMKY</sequence>
<evidence type="ECO:0000313" key="2">
    <source>
        <dbReference type="Proteomes" id="UP000887013"/>
    </source>
</evidence>
<dbReference type="AlphaFoldDB" id="A0A8X6QQE2"/>
<evidence type="ECO:0000313" key="1">
    <source>
        <dbReference type="EMBL" id="GFU31193.1"/>
    </source>
</evidence>
<organism evidence="1 2">
    <name type="scientific">Nephila pilipes</name>
    <name type="common">Giant wood spider</name>
    <name type="synonym">Nephila maculata</name>
    <dbReference type="NCBI Taxonomy" id="299642"/>
    <lineage>
        <taxon>Eukaryota</taxon>
        <taxon>Metazoa</taxon>
        <taxon>Ecdysozoa</taxon>
        <taxon>Arthropoda</taxon>
        <taxon>Chelicerata</taxon>
        <taxon>Arachnida</taxon>
        <taxon>Araneae</taxon>
        <taxon>Araneomorphae</taxon>
        <taxon>Entelegynae</taxon>
        <taxon>Araneoidea</taxon>
        <taxon>Nephilidae</taxon>
        <taxon>Nephila</taxon>
    </lineage>
</organism>
<accession>A0A8X6QQE2</accession>
<protein>
    <submittedName>
        <fullName evidence="1">Uncharacterized protein</fullName>
    </submittedName>
</protein>
<reference evidence="1" key="1">
    <citation type="submission" date="2020-08" db="EMBL/GenBank/DDBJ databases">
        <title>Multicomponent nature underlies the extraordinary mechanical properties of spider dragline silk.</title>
        <authorList>
            <person name="Kono N."/>
            <person name="Nakamura H."/>
            <person name="Mori M."/>
            <person name="Yoshida Y."/>
            <person name="Ohtoshi R."/>
            <person name="Malay A.D."/>
            <person name="Moran D.A.P."/>
            <person name="Tomita M."/>
            <person name="Numata K."/>
            <person name="Arakawa K."/>
        </authorList>
    </citation>
    <scope>NUCLEOTIDE SEQUENCE</scope>
</reference>
<keyword evidence="2" id="KW-1185">Reference proteome</keyword>
<name>A0A8X6QQE2_NEPPI</name>
<dbReference type="EMBL" id="BMAW01082899">
    <property type="protein sequence ID" value="GFU31193.1"/>
    <property type="molecule type" value="Genomic_DNA"/>
</dbReference>
<proteinExistence type="predicted"/>
<comment type="caution">
    <text evidence="1">The sequence shown here is derived from an EMBL/GenBank/DDBJ whole genome shotgun (WGS) entry which is preliminary data.</text>
</comment>